<dbReference type="GO" id="GO:0046854">
    <property type="term" value="P:phosphatidylinositol phosphate biosynthetic process"/>
    <property type="evidence" value="ECO:0007669"/>
    <property type="project" value="InterPro"/>
</dbReference>
<evidence type="ECO:0000256" key="2">
    <source>
        <dbReference type="ARBA" id="ARBA00022723"/>
    </source>
</evidence>
<evidence type="ECO:0000313" key="6">
    <source>
        <dbReference type="EMBL" id="PTN03306.1"/>
    </source>
</evidence>
<dbReference type="CDD" id="cd01638">
    <property type="entry name" value="CysQ"/>
    <property type="match status" value="1"/>
</dbReference>
<keyword evidence="7" id="KW-1185">Reference proteome</keyword>
<dbReference type="Gene3D" id="3.30.540.10">
    <property type="entry name" value="Fructose-1,6-Bisphosphatase, subunit A, domain 1"/>
    <property type="match status" value="1"/>
</dbReference>
<organism evidence="6 7">
    <name type="scientific">Rhodovulum imhoffii</name>
    <dbReference type="NCBI Taxonomy" id="365340"/>
    <lineage>
        <taxon>Bacteria</taxon>
        <taxon>Pseudomonadati</taxon>
        <taxon>Pseudomonadota</taxon>
        <taxon>Alphaproteobacteria</taxon>
        <taxon>Rhodobacterales</taxon>
        <taxon>Paracoccaceae</taxon>
        <taxon>Rhodovulum</taxon>
    </lineage>
</organism>
<sequence>MPETDLALLVRAAQKAGEIARNHWGKAPKVWHKPGQGPVSEADLEIDAALHAILSPARPDYGWLSEETPDSSDRLSAERLFIVDPLDGTRAFLNGDRGFAHALAVARAGAVQTAVVFLPLLDKIYTAQAGRGAWLNGVSLAASTRTDPEGAQVLTGRPALDPQHWAGTVPALRRAYRPSLAYRLCLVAEGRFDAMLTLRDSWHWDIAAGALVAQEAGARVSDSRGGALHFNILPPVAIGVLAAPPALHLALTARLR</sequence>
<dbReference type="GO" id="GO:0006020">
    <property type="term" value="P:inositol metabolic process"/>
    <property type="evidence" value="ECO:0007669"/>
    <property type="project" value="TreeGrafter"/>
</dbReference>
<accession>A0A2T5BUV9</accession>
<dbReference type="Pfam" id="PF00459">
    <property type="entry name" value="Inositol_P"/>
    <property type="match status" value="1"/>
</dbReference>
<comment type="caution">
    <text evidence="6">The sequence shown here is derived from an EMBL/GenBank/DDBJ whole genome shotgun (WGS) entry which is preliminary data.</text>
</comment>
<comment type="cofactor">
    <cofactor evidence="5">
        <name>Mg(2+)</name>
        <dbReference type="ChEBI" id="CHEBI:18420"/>
    </cofactor>
</comment>
<evidence type="ECO:0000256" key="5">
    <source>
        <dbReference type="PIRSR" id="PIRSR600760-2"/>
    </source>
</evidence>
<dbReference type="EMBL" id="QAAA01000003">
    <property type="protein sequence ID" value="PTN03306.1"/>
    <property type="molecule type" value="Genomic_DNA"/>
</dbReference>
<name>A0A2T5BUV9_9RHOB</name>
<keyword evidence="4 5" id="KW-0460">Magnesium</keyword>
<reference evidence="6 7" key="1">
    <citation type="submission" date="2018-04" db="EMBL/GenBank/DDBJ databases">
        <title>Genomic Encyclopedia of Archaeal and Bacterial Type Strains, Phase II (KMG-II): from individual species to whole genera.</title>
        <authorList>
            <person name="Goeker M."/>
        </authorList>
    </citation>
    <scope>NUCLEOTIDE SEQUENCE [LARGE SCALE GENOMIC DNA]</scope>
    <source>
        <strain evidence="6 7">DSM 18064</strain>
    </source>
</reference>
<keyword evidence="3" id="KW-0378">Hydrolase</keyword>
<dbReference type="PANTHER" id="PTHR20854:SF4">
    <property type="entry name" value="INOSITOL-1-MONOPHOSPHATASE-RELATED"/>
    <property type="match status" value="1"/>
</dbReference>
<feature type="binding site" evidence="5">
    <location>
        <position position="205"/>
    </location>
    <ligand>
        <name>Mg(2+)</name>
        <dbReference type="ChEBI" id="CHEBI:18420"/>
        <label>1</label>
        <note>catalytic</note>
    </ligand>
</feature>
<dbReference type="InterPro" id="IPR020550">
    <property type="entry name" value="Inositol_monophosphatase_CS"/>
</dbReference>
<dbReference type="GO" id="GO:0008934">
    <property type="term" value="F:inositol monophosphate 1-phosphatase activity"/>
    <property type="evidence" value="ECO:0007669"/>
    <property type="project" value="TreeGrafter"/>
</dbReference>
<dbReference type="SUPFAM" id="SSF56655">
    <property type="entry name" value="Carbohydrate phosphatase"/>
    <property type="match status" value="1"/>
</dbReference>
<dbReference type="GO" id="GO:0007165">
    <property type="term" value="P:signal transduction"/>
    <property type="evidence" value="ECO:0007669"/>
    <property type="project" value="TreeGrafter"/>
</dbReference>
<dbReference type="Gene3D" id="3.40.190.80">
    <property type="match status" value="1"/>
</dbReference>
<dbReference type="Proteomes" id="UP000243859">
    <property type="component" value="Unassembled WGS sequence"/>
</dbReference>
<dbReference type="PROSITE" id="PS00630">
    <property type="entry name" value="IMP_2"/>
    <property type="match status" value="1"/>
</dbReference>
<dbReference type="PROSITE" id="PS00629">
    <property type="entry name" value="IMP_1"/>
    <property type="match status" value="1"/>
</dbReference>
<dbReference type="RefSeq" id="WP_107891148.1">
    <property type="nucleotide sequence ID" value="NZ_NHSI01000062.1"/>
</dbReference>
<gene>
    <name evidence="6" type="ORF">C8N32_103149</name>
</gene>
<dbReference type="GO" id="GO:0046872">
    <property type="term" value="F:metal ion binding"/>
    <property type="evidence" value="ECO:0007669"/>
    <property type="project" value="UniProtKB-KW"/>
</dbReference>
<feature type="binding site" evidence="5">
    <location>
        <position position="66"/>
    </location>
    <ligand>
        <name>Mg(2+)</name>
        <dbReference type="ChEBI" id="CHEBI:18420"/>
        <label>1</label>
        <note>catalytic</note>
    </ligand>
</feature>
<dbReference type="InterPro" id="IPR000760">
    <property type="entry name" value="Inositol_monophosphatase-like"/>
</dbReference>
<dbReference type="PANTHER" id="PTHR20854">
    <property type="entry name" value="INOSITOL MONOPHOSPHATASE"/>
    <property type="match status" value="1"/>
</dbReference>
<dbReference type="OrthoDB" id="9785695at2"/>
<evidence type="ECO:0000256" key="3">
    <source>
        <dbReference type="ARBA" id="ARBA00022801"/>
    </source>
</evidence>
<feature type="binding site" evidence="5">
    <location>
        <position position="86"/>
    </location>
    <ligand>
        <name>Mg(2+)</name>
        <dbReference type="ChEBI" id="CHEBI:18420"/>
        <label>1</label>
        <note>catalytic</note>
    </ligand>
</feature>
<dbReference type="AlphaFoldDB" id="A0A2T5BUV9"/>
<keyword evidence="2 5" id="KW-0479">Metal-binding</keyword>
<dbReference type="PRINTS" id="PR00377">
    <property type="entry name" value="IMPHPHTASES"/>
</dbReference>
<protein>
    <submittedName>
        <fullName evidence="6">Myo-inositol-1(Or 4)-monophosphatase</fullName>
    </submittedName>
</protein>
<proteinExistence type="inferred from homology"/>
<evidence type="ECO:0000256" key="4">
    <source>
        <dbReference type="ARBA" id="ARBA00022842"/>
    </source>
</evidence>
<evidence type="ECO:0000313" key="7">
    <source>
        <dbReference type="Proteomes" id="UP000243859"/>
    </source>
</evidence>
<evidence type="ECO:0000256" key="1">
    <source>
        <dbReference type="ARBA" id="ARBA00009759"/>
    </source>
</evidence>
<feature type="binding site" evidence="5">
    <location>
        <position position="84"/>
    </location>
    <ligand>
        <name>Mg(2+)</name>
        <dbReference type="ChEBI" id="CHEBI:18420"/>
        <label>1</label>
        <note>catalytic</note>
    </ligand>
</feature>
<comment type="similarity">
    <text evidence="1">Belongs to the inositol monophosphatase superfamily.</text>
</comment>
<dbReference type="InterPro" id="IPR020583">
    <property type="entry name" value="Inositol_monoP_metal-BS"/>
</dbReference>
<feature type="binding site" evidence="5">
    <location>
        <position position="87"/>
    </location>
    <ligand>
        <name>Mg(2+)</name>
        <dbReference type="ChEBI" id="CHEBI:18420"/>
        <label>1</label>
        <note>catalytic</note>
    </ligand>
</feature>